<dbReference type="EMBL" id="AUPL01001854">
    <property type="protein sequence ID" value="ESL10414.1"/>
    <property type="molecule type" value="Genomic_DNA"/>
</dbReference>
<dbReference type="AlphaFoldDB" id="A0A061J6B7"/>
<name>A0A061J6B7_TRYRA</name>
<dbReference type="GO" id="GO:0005794">
    <property type="term" value="C:Golgi apparatus"/>
    <property type="evidence" value="ECO:0007669"/>
    <property type="project" value="TreeGrafter"/>
</dbReference>
<feature type="transmembrane region" description="Helical" evidence="5">
    <location>
        <begin position="101"/>
        <end position="134"/>
    </location>
</feature>
<dbReference type="Proteomes" id="UP000031737">
    <property type="component" value="Unassembled WGS sequence"/>
</dbReference>
<dbReference type="Pfam" id="PF03208">
    <property type="entry name" value="PRA1"/>
    <property type="match status" value="1"/>
</dbReference>
<evidence type="ECO:0000256" key="2">
    <source>
        <dbReference type="ARBA" id="ARBA00022692"/>
    </source>
</evidence>
<dbReference type="OrthoDB" id="63113at2759"/>
<feature type="transmembrane region" description="Helical" evidence="5">
    <location>
        <begin position="180"/>
        <end position="198"/>
    </location>
</feature>
<reference evidence="6 7" key="1">
    <citation type="submission" date="2013-07" db="EMBL/GenBank/DDBJ databases">
        <authorList>
            <person name="Stoco P.H."/>
            <person name="Wagner G."/>
            <person name="Gerber A."/>
            <person name="Zaha A."/>
            <person name="Thompson C."/>
            <person name="Bartholomeu D.C."/>
            <person name="Luckemeyer D.D."/>
            <person name="Bahia D."/>
            <person name="Loreto E."/>
            <person name="Prestes E.B."/>
            <person name="Lima F.M."/>
            <person name="Rodrigues-Luiz G."/>
            <person name="Vallejo G.A."/>
            <person name="Filho J.F."/>
            <person name="Monteiro K.M."/>
            <person name="Tyler K.M."/>
            <person name="de Almeida L.G."/>
            <person name="Ortiz M.F."/>
            <person name="Siervo M.A."/>
            <person name="de Moraes M.H."/>
            <person name="Cunha O.L."/>
            <person name="Mendonca-Neto R."/>
            <person name="Silva R."/>
            <person name="Teixeira S.M."/>
            <person name="Murta S.M."/>
            <person name="Sincero T.C."/>
            <person name="Mendes T.A."/>
            <person name="Urmenyi T.P."/>
            <person name="Silva V.G."/>
            <person name="da Rocha W.D."/>
            <person name="Andersson B."/>
            <person name="Romanha A.J."/>
            <person name="Steindel M."/>
            <person name="de Vasconcelos A.T."/>
            <person name="Grisard E.C."/>
        </authorList>
    </citation>
    <scope>NUCLEOTIDE SEQUENCE [LARGE SCALE GENOMIC DNA]</scope>
    <source>
        <strain evidence="6 7">SC58</strain>
    </source>
</reference>
<dbReference type="PANTHER" id="PTHR19317">
    <property type="entry name" value="PRENYLATED RAB ACCEPTOR 1-RELATED"/>
    <property type="match status" value="1"/>
</dbReference>
<keyword evidence="7" id="KW-1185">Reference proteome</keyword>
<comment type="subcellular location">
    <subcellularLocation>
        <location evidence="1 5">Membrane</location>
        <topology evidence="1 5">Multi-pass membrane protein</topology>
    </subcellularLocation>
</comment>
<evidence type="ECO:0000313" key="7">
    <source>
        <dbReference type="Proteomes" id="UP000031737"/>
    </source>
</evidence>
<dbReference type="VEuPathDB" id="TriTrypDB:TRSC58_01854"/>
<feature type="transmembrane region" description="Helical" evidence="5">
    <location>
        <begin position="155"/>
        <end position="174"/>
    </location>
</feature>
<sequence>MNSLAMATAPPRKSDMAFVDGTADTTEVGITEAAAAASPPFTFAGKVQHYCAYAVDGTRRRLAMVSPWKEFFDRQSFSFPSGLSDFLSRLNRNINHYYHNYIIMALLCSSYVLLLNPTFALCFLITVMMCWFVNAKRVEATETNSHYFTVASHKITFPRAYLCITLFAGLSFFLTNGSSVVFWLALSSVGVVVAHAAMRKPSVEEQPFSFV</sequence>
<evidence type="ECO:0000313" key="6">
    <source>
        <dbReference type="EMBL" id="ESL10414.1"/>
    </source>
</evidence>
<evidence type="ECO:0000256" key="3">
    <source>
        <dbReference type="ARBA" id="ARBA00022989"/>
    </source>
</evidence>
<evidence type="ECO:0000256" key="4">
    <source>
        <dbReference type="ARBA" id="ARBA00023136"/>
    </source>
</evidence>
<evidence type="ECO:0000256" key="5">
    <source>
        <dbReference type="RuleBase" id="RU363107"/>
    </source>
</evidence>
<organism evidence="6 7">
    <name type="scientific">Trypanosoma rangeli SC58</name>
    <dbReference type="NCBI Taxonomy" id="429131"/>
    <lineage>
        <taxon>Eukaryota</taxon>
        <taxon>Discoba</taxon>
        <taxon>Euglenozoa</taxon>
        <taxon>Kinetoplastea</taxon>
        <taxon>Metakinetoplastina</taxon>
        <taxon>Trypanosomatida</taxon>
        <taxon>Trypanosomatidae</taxon>
        <taxon>Trypanosoma</taxon>
        <taxon>Herpetosoma</taxon>
    </lineage>
</organism>
<dbReference type="PANTHER" id="PTHR19317:SF47">
    <property type="entry name" value="PRA1 FAMILY PROTEIN"/>
    <property type="match status" value="1"/>
</dbReference>
<accession>A0A061J6B7</accession>
<dbReference type="GO" id="GO:0016020">
    <property type="term" value="C:membrane"/>
    <property type="evidence" value="ECO:0007669"/>
    <property type="project" value="UniProtKB-SubCell"/>
</dbReference>
<comment type="caution">
    <text evidence="6">The sequence shown here is derived from an EMBL/GenBank/DDBJ whole genome shotgun (WGS) entry which is preliminary data.</text>
</comment>
<keyword evidence="2 5" id="KW-0812">Transmembrane</keyword>
<dbReference type="InterPro" id="IPR004895">
    <property type="entry name" value="Prenylated_rab_accept_PRA1"/>
</dbReference>
<keyword evidence="3 5" id="KW-1133">Transmembrane helix</keyword>
<gene>
    <name evidence="6" type="ORF">TRSC58_01854</name>
</gene>
<proteinExistence type="inferred from homology"/>
<protein>
    <recommendedName>
        <fullName evidence="5">PRA1 family protein</fullName>
    </recommendedName>
</protein>
<comment type="similarity">
    <text evidence="5">Belongs to the PRA1 family.</text>
</comment>
<evidence type="ECO:0000256" key="1">
    <source>
        <dbReference type="ARBA" id="ARBA00004141"/>
    </source>
</evidence>
<keyword evidence="4 5" id="KW-0472">Membrane</keyword>